<dbReference type="RefSeq" id="WP_008868857.1">
    <property type="nucleotide sequence ID" value="NZ_ACJN02000001.1"/>
</dbReference>
<reference evidence="3" key="1">
    <citation type="submission" date="2010-05" db="EMBL/GenBank/DDBJ databases">
        <title>The draft genome of Desulfonatronospira thiodismutans ASO3-1.</title>
        <authorList>
            <consortium name="US DOE Joint Genome Institute (JGI-PGF)"/>
            <person name="Lucas S."/>
            <person name="Copeland A."/>
            <person name="Lapidus A."/>
            <person name="Cheng J.-F."/>
            <person name="Bruce D."/>
            <person name="Goodwin L."/>
            <person name="Pitluck S."/>
            <person name="Chertkov O."/>
            <person name="Brettin T."/>
            <person name="Detter J.C."/>
            <person name="Han C."/>
            <person name="Land M.L."/>
            <person name="Hauser L."/>
            <person name="Kyrpides N."/>
            <person name="Mikhailova N."/>
            <person name="Muyzer G."/>
            <person name="Woyke T."/>
        </authorList>
    </citation>
    <scope>NUCLEOTIDE SEQUENCE [LARGE SCALE GENOMIC DNA]</scope>
    <source>
        <strain evidence="3">ASO3-1</strain>
    </source>
</reference>
<gene>
    <name evidence="3" type="ORF">Dthio_PD3157</name>
</gene>
<dbReference type="InterPro" id="IPR011990">
    <property type="entry name" value="TPR-like_helical_dom_sf"/>
</dbReference>
<organism evidence="3 4">
    <name type="scientific">Desulfonatronospira thiodismutans ASO3-1</name>
    <dbReference type="NCBI Taxonomy" id="555779"/>
    <lineage>
        <taxon>Bacteria</taxon>
        <taxon>Pseudomonadati</taxon>
        <taxon>Thermodesulfobacteriota</taxon>
        <taxon>Desulfovibrionia</taxon>
        <taxon>Desulfovibrionales</taxon>
        <taxon>Desulfonatronovibrionaceae</taxon>
        <taxon>Desulfonatronospira</taxon>
    </lineage>
</organism>
<evidence type="ECO:0000256" key="1">
    <source>
        <dbReference type="SAM" id="MobiDB-lite"/>
    </source>
</evidence>
<sequence>MKRIILTLCLALFPLQAGAERWDNQDEYLEWLKEYGALDIYAHNLLQASPGTPEKLEYAEALLEMGDPGQALEVLGRIEAQDRDDYKGRLLFLQSRSHRQKEDFDQAVLHAVQSSDYLGKDRTAELMHQEQGLSFLWQAVWKRWYFSSLSVDDISQGRKQIMLQALSLGSKAWPEESFWEEVAGPFSEAAQDVSQDPALDRVSSSDRKKVSQVLAAWSMGHWSMADRNLQDIQDRDLRNFWKNLGDFLQTESFSRWSGDLKHPKSRGFKDIFALNLQEYALNSFELGTPDQGSWPSFLSRIKDRSESEALKSVRQELTSALLPQEVRAGLTSLEFIFTLQNQDFEQAENVWKDLLDKDVNLPFTLHLSAALLTGEYQHLNDLPGNQYPFFKELLNAAGMNIEKRFSADFWGDDQEDLQILKDSYPLDYSINYLFWEEKFQGQDDTEAARNLAFLFPSAQAGQSAYLFLAQDAYEQGHKELAWRYLEQISQEFAQGDKQLDVLEAKAGILMDMGREEESLQTYQVLLSRDPQRLEPQRRLNLALMIQEKGRWSEAEEILSSMWEQREDFEKGIQAEILFWLGEGAQHQGRLEDALDKYLRLAWEFPEENIWAVTAMYRAGLIYEQREMYSVAARMFEKVIRNAGRDSQKKAAEQRLDSVESRQKSDADGMFLF</sequence>
<keyword evidence="4" id="KW-1185">Reference proteome</keyword>
<comment type="caution">
    <text evidence="3">The sequence shown here is derived from an EMBL/GenBank/DDBJ whole genome shotgun (WGS) entry which is preliminary data.</text>
</comment>
<dbReference type="SUPFAM" id="SSF48452">
    <property type="entry name" value="TPR-like"/>
    <property type="match status" value="1"/>
</dbReference>
<dbReference type="EMBL" id="ACJN02000001">
    <property type="protein sequence ID" value="EFI35728.1"/>
    <property type="molecule type" value="Genomic_DNA"/>
</dbReference>
<dbReference type="Gene3D" id="1.25.40.10">
    <property type="entry name" value="Tetratricopeptide repeat domain"/>
    <property type="match status" value="2"/>
</dbReference>
<feature type="signal peptide" evidence="2">
    <location>
        <begin position="1"/>
        <end position="19"/>
    </location>
</feature>
<keyword evidence="2" id="KW-0732">Signal</keyword>
<feature type="chain" id="PRO_5003088108" evidence="2">
    <location>
        <begin position="20"/>
        <end position="672"/>
    </location>
</feature>
<feature type="compositionally biased region" description="Basic and acidic residues" evidence="1">
    <location>
        <begin position="650"/>
        <end position="666"/>
    </location>
</feature>
<protein>
    <submittedName>
        <fullName evidence="3">Uncharacterized protein</fullName>
    </submittedName>
</protein>
<evidence type="ECO:0000313" key="4">
    <source>
        <dbReference type="Proteomes" id="UP000005496"/>
    </source>
</evidence>
<dbReference type="InterPro" id="IPR019734">
    <property type="entry name" value="TPR_rpt"/>
</dbReference>
<name>D6SM17_9BACT</name>
<dbReference type="eggNOG" id="COG1729">
    <property type="taxonomic scope" value="Bacteria"/>
</dbReference>
<accession>D6SM17</accession>
<dbReference type="Proteomes" id="UP000005496">
    <property type="component" value="Unassembled WGS sequence"/>
</dbReference>
<dbReference type="Pfam" id="PF13174">
    <property type="entry name" value="TPR_6"/>
    <property type="match status" value="1"/>
</dbReference>
<dbReference type="AlphaFoldDB" id="D6SM17"/>
<proteinExistence type="predicted"/>
<evidence type="ECO:0000256" key="2">
    <source>
        <dbReference type="SAM" id="SignalP"/>
    </source>
</evidence>
<dbReference type="OrthoDB" id="5438555at2"/>
<evidence type="ECO:0000313" key="3">
    <source>
        <dbReference type="EMBL" id="EFI35728.1"/>
    </source>
</evidence>
<feature type="region of interest" description="Disordered" evidence="1">
    <location>
        <begin position="650"/>
        <end position="672"/>
    </location>
</feature>